<dbReference type="CTD" id="105227228"/>
<dbReference type="InterPro" id="IPR019322">
    <property type="entry name" value="TIMM29"/>
</dbReference>
<proteinExistence type="predicted"/>
<organism evidence="1">
    <name type="scientific">Bactrocera dorsalis</name>
    <name type="common">Oriental fruit fly</name>
    <name type="synonym">Dacus dorsalis</name>
    <dbReference type="NCBI Taxonomy" id="27457"/>
    <lineage>
        <taxon>Eukaryota</taxon>
        <taxon>Metazoa</taxon>
        <taxon>Ecdysozoa</taxon>
        <taxon>Arthropoda</taxon>
        <taxon>Hexapoda</taxon>
        <taxon>Insecta</taxon>
        <taxon>Pterygota</taxon>
        <taxon>Neoptera</taxon>
        <taxon>Endopterygota</taxon>
        <taxon>Diptera</taxon>
        <taxon>Brachycera</taxon>
        <taxon>Muscomorpha</taxon>
        <taxon>Tephritoidea</taxon>
        <taxon>Tephritidae</taxon>
        <taxon>Bactrocera</taxon>
        <taxon>Bactrocera</taxon>
    </lineage>
</organism>
<dbReference type="AlphaFoldDB" id="A0A034WNY0"/>
<dbReference type="OrthoDB" id="5970620at2759"/>
<dbReference type="GeneID" id="105227228"/>
<dbReference type="PANTHER" id="PTHR21435:SF1">
    <property type="entry name" value="MITOCHONDRIAL IMPORT INNER MEMBRANE TRANSLOCASE SUBUNIT TIM29"/>
    <property type="match status" value="1"/>
</dbReference>
<dbReference type="GO" id="GO:0042721">
    <property type="term" value="C:TIM22 mitochondrial import inner membrane insertion complex"/>
    <property type="evidence" value="ECO:0007669"/>
    <property type="project" value="InterPro"/>
</dbReference>
<sequence length="191" mass="22755">MRIFSLSNRFANIRTRISDKFTLPERFKGTVVEKWAQYWRGLASDYTDVAVDVVKSARTKPRRALVYAATGYGLYQCAKHNPDEEAFMHSLRGWSNQMSMVAKTLHNPVSEAYLRELEIAINENKLRTFSLGICTILWRDLYDKEDCTYPAICKYTQVDYTNFWKHIVDIGFWDYYWRLEWKMHNFDINYL</sequence>
<accession>A0A034WNY0</accession>
<reference evidence="1" key="1">
    <citation type="journal article" date="2014" name="BMC Genomics">
        <title>Characterizing the developmental transcriptome of the oriental fruit fly, Bactrocera dorsalis (Diptera: Tephritidae) through comparative genomic analysis with Drosophila melanogaster utilizing modENCODE datasets.</title>
        <authorList>
            <person name="Geib S.M."/>
            <person name="Calla B."/>
            <person name="Hall B."/>
            <person name="Hou S."/>
            <person name="Manoukis N.C."/>
        </authorList>
    </citation>
    <scope>NUCLEOTIDE SEQUENCE</scope>
    <source>
        <strain evidence="1">Punador</strain>
    </source>
</reference>
<dbReference type="RefSeq" id="XP_011204772.2">
    <property type="nucleotide sequence ID" value="XM_011206470.4"/>
</dbReference>
<name>A0A034WNY0_BACDO</name>
<dbReference type="PANTHER" id="PTHR21435">
    <property type="entry name" value="MITOCHONDRIAL IMPORT INNER MEMBRANE TRANSLOCASE SUBUNIT TIM29"/>
    <property type="match status" value="1"/>
</dbReference>
<protein>
    <submittedName>
        <fullName evidence="1">Uncharacterized protein C19orf52</fullName>
    </submittedName>
</protein>
<dbReference type="KEGG" id="bdr:105227228"/>
<gene>
    <name evidence="1" type="primary">CS052</name>
</gene>
<dbReference type="EMBL" id="GAKP01002598">
    <property type="protein sequence ID" value="JAC56354.1"/>
    <property type="molecule type" value="Transcribed_RNA"/>
</dbReference>
<dbReference type="GO" id="GO:0045039">
    <property type="term" value="P:protein insertion into mitochondrial inner membrane"/>
    <property type="evidence" value="ECO:0007669"/>
    <property type="project" value="TreeGrafter"/>
</dbReference>
<dbReference type="Pfam" id="PF10171">
    <property type="entry name" value="Tim29"/>
    <property type="match status" value="1"/>
</dbReference>
<evidence type="ECO:0000313" key="1">
    <source>
        <dbReference type="EMBL" id="JAC56354.1"/>
    </source>
</evidence>